<dbReference type="PROSITE" id="PS00351">
    <property type="entry name" value="TFIID"/>
    <property type="match status" value="1"/>
</dbReference>
<evidence type="ECO:0000256" key="14">
    <source>
        <dbReference type="ARBA" id="ARBA00023163"/>
    </source>
</evidence>
<evidence type="ECO:0000256" key="5">
    <source>
        <dbReference type="ARBA" id="ARBA00013161"/>
    </source>
</evidence>
<dbReference type="InterPro" id="IPR001412">
    <property type="entry name" value="aa-tRNA-synth_I_CS"/>
</dbReference>
<dbReference type="PANTHER" id="PTHR10055">
    <property type="entry name" value="TRYPTOPHANYL-TRNA SYNTHETASE"/>
    <property type="match status" value="1"/>
</dbReference>
<keyword evidence="9" id="KW-0547">Nucleotide-binding</keyword>
<dbReference type="STRING" id="34475.A0A4Y9YG83"/>
<dbReference type="FunFam" id="3.30.310.10:FF:000001">
    <property type="entry name" value="TATA-box-binding protein 2"/>
    <property type="match status" value="1"/>
</dbReference>
<dbReference type="Pfam" id="PF00352">
    <property type="entry name" value="TBP"/>
    <property type="match status" value="2"/>
</dbReference>
<dbReference type="GO" id="GO:0005667">
    <property type="term" value="C:transcription regulator complex"/>
    <property type="evidence" value="ECO:0007669"/>
    <property type="project" value="UniProtKB-ARBA"/>
</dbReference>
<keyword evidence="12" id="KW-0238">DNA-binding</keyword>
<comment type="subcellular location">
    <subcellularLocation>
        <location evidence="2">Cytoplasm</location>
    </subcellularLocation>
    <subcellularLocation>
        <location evidence="1">Nucleus</location>
    </subcellularLocation>
</comment>
<dbReference type="Gene3D" id="3.40.50.620">
    <property type="entry name" value="HUPs"/>
    <property type="match status" value="2"/>
</dbReference>
<dbReference type="InterPro" id="IPR030491">
    <property type="entry name" value="TBP_CS"/>
</dbReference>
<keyword evidence="13" id="KW-0030">Aminoacyl-tRNA synthetase</keyword>
<dbReference type="GO" id="GO:0006436">
    <property type="term" value="P:tryptophanyl-tRNA aminoacylation"/>
    <property type="evidence" value="ECO:0007669"/>
    <property type="project" value="InterPro"/>
</dbReference>
<evidence type="ECO:0000256" key="12">
    <source>
        <dbReference type="ARBA" id="ARBA00023125"/>
    </source>
</evidence>
<feature type="non-terminal residue" evidence="18">
    <location>
        <position position="1"/>
    </location>
</feature>
<dbReference type="PROSITE" id="PS00178">
    <property type="entry name" value="AA_TRNA_LIGASE_I"/>
    <property type="match status" value="1"/>
</dbReference>
<dbReference type="HAMAP" id="MF_00408">
    <property type="entry name" value="TATA_bind_prot_arch"/>
    <property type="match status" value="1"/>
</dbReference>
<evidence type="ECO:0000256" key="17">
    <source>
        <dbReference type="ARBA" id="ARBA00049929"/>
    </source>
</evidence>
<comment type="caution">
    <text evidence="18">The sequence shown here is derived from an EMBL/GenBank/DDBJ whole genome shotgun (WGS) entry which is preliminary data.</text>
</comment>
<reference evidence="18 19" key="1">
    <citation type="submission" date="2019-01" db="EMBL/GenBank/DDBJ databases">
        <title>Genome sequencing of the rare red list fungi Fomitopsis rosea.</title>
        <authorList>
            <person name="Buettner E."/>
            <person name="Kellner H."/>
        </authorList>
    </citation>
    <scope>NUCLEOTIDE SEQUENCE [LARGE SCALE GENOMIC DNA]</scope>
    <source>
        <strain evidence="18 19">DSM 105464</strain>
    </source>
</reference>
<gene>
    <name evidence="18" type="ORF">EVJ58_g5476</name>
</gene>
<proteinExistence type="inferred from homology"/>
<dbReference type="Pfam" id="PF00579">
    <property type="entry name" value="tRNA-synt_1b"/>
    <property type="match status" value="1"/>
</dbReference>
<name>A0A4Y9YG83_9APHY</name>
<dbReference type="InterPro" id="IPR000814">
    <property type="entry name" value="TBP"/>
</dbReference>
<comment type="similarity">
    <text evidence="4">Belongs to the class-I aminoacyl-tRNA synthetase family.</text>
</comment>
<dbReference type="FunFam" id="3.30.310.10:FF:000002">
    <property type="entry name" value="TATA-box-binding protein 2"/>
    <property type="match status" value="1"/>
</dbReference>
<accession>A0A4Y9YG83</accession>
<evidence type="ECO:0000256" key="13">
    <source>
        <dbReference type="ARBA" id="ARBA00023146"/>
    </source>
</evidence>
<evidence type="ECO:0000256" key="10">
    <source>
        <dbReference type="ARBA" id="ARBA00022840"/>
    </source>
</evidence>
<dbReference type="CDD" id="cd00806">
    <property type="entry name" value="TrpRS_core"/>
    <property type="match status" value="1"/>
</dbReference>
<dbReference type="GO" id="GO:0005737">
    <property type="term" value="C:cytoplasm"/>
    <property type="evidence" value="ECO:0007669"/>
    <property type="project" value="UniProtKB-SubCell"/>
</dbReference>
<dbReference type="PANTHER" id="PTHR10055:SF1">
    <property type="entry name" value="TRYPTOPHAN--TRNA LIGASE, CYTOPLASMIC"/>
    <property type="match status" value="1"/>
</dbReference>
<dbReference type="SUPFAM" id="SSF55945">
    <property type="entry name" value="TATA-box binding protein-like"/>
    <property type="match status" value="2"/>
</dbReference>
<evidence type="ECO:0000256" key="8">
    <source>
        <dbReference type="ARBA" id="ARBA00022598"/>
    </source>
</evidence>
<dbReference type="InterPro" id="IPR012295">
    <property type="entry name" value="TBP_dom_sf"/>
</dbReference>
<dbReference type="EMBL" id="SEKV01000280">
    <property type="protein sequence ID" value="TFY59919.1"/>
    <property type="molecule type" value="Genomic_DNA"/>
</dbReference>
<evidence type="ECO:0000256" key="2">
    <source>
        <dbReference type="ARBA" id="ARBA00004496"/>
    </source>
</evidence>
<dbReference type="GO" id="GO:0003677">
    <property type="term" value="F:DNA binding"/>
    <property type="evidence" value="ECO:0007669"/>
    <property type="project" value="UniProtKB-KW"/>
</dbReference>
<evidence type="ECO:0000256" key="16">
    <source>
        <dbReference type="ARBA" id="ARBA00030268"/>
    </source>
</evidence>
<keyword evidence="8" id="KW-0436">Ligase</keyword>
<dbReference type="Proteomes" id="UP000298390">
    <property type="component" value="Unassembled WGS sequence"/>
</dbReference>
<evidence type="ECO:0000313" key="18">
    <source>
        <dbReference type="EMBL" id="TFY59919.1"/>
    </source>
</evidence>
<dbReference type="FunFam" id="3.40.50.620:FF:000033">
    <property type="entry name" value="tryptophan--tRNA ligase, cytoplasmic"/>
    <property type="match status" value="1"/>
</dbReference>
<evidence type="ECO:0000256" key="15">
    <source>
        <dbReference type="ARBA" id="ARBA00023242"/>
    </source>
</evidence>
<comment type="catalytic activity">
    <reaction evidence="17">
        <text>tRNA(Trp) + L-tryptophan + ATP = L-tryptophyl-tRNA(Trp) + AMP + diphosphate + H(+)</text>
        <dbReference type="Rhea" id="RHEA:24080"/>
        <dbReference type="Rhea" id="RHEA-COMP:9671"/>
        <dbReference type="Rhea" id="RHEA-COMP:9705"/>
        <dbReference type="ChEBI" id="CHEBI:15378"/>
        <dbReference type="ChEBI" id="CHEBI:30616"/>
        <dbReference type="ChEBI" id="CHEBI:33019"/>
        <dbReference type="ChEBI" id="CHEBI:57912"/>
        <dbReference type="ChEBI" id="CHEBI:78442"/>
        <dbReference type="ChEBI" id="CHEBI:78535"/>
        <dbReference type="ChEBI" id="CHEBI:456215"/>
        <dbReference type="EC" id="6.1.1.2"/>
    </reaction>
</comment>
<evidence type="ECO:0000313" key="19">
    <source>
        <dbReference type="Proteomes" id="UP000298390"/>
    </source>
</evidence>
<dbReference type="CDD" id="cd04516">
    <property type="entry name" value="TBP_eukaryotes"/>
    <property type="match status" value="1"/>
</dbReference>
<keyword evidence="11" id="KW-0648">Protein biosynthesis</keyword>
<keyword evidence="15" id="KW-0539">Nucleus</keyword>
<evidence type="ECO:0000256" key="3">
    <source>
        <dbReference type="ARBA" id="ARBA00005560"/>
    </source>
</evidence>
<dbReference type="GO" id="GO:0006367">
    <property type="term" value="P:transcription initiation at RNA polymerase II promoter"/>
    <property type="evidence" value="ECO:0007669"/>
    <property type="project" value="UniProtKB-ARBA"/>
</dbReference>
<evidence type="ECO:0000256" key="11">
    <source>
        <dbReference type="ARBA" id="ARBA00022917"/>
    </source>
</evidence>
<dbReference type="Gene3D" id="3.30.310.10">
    <property type="entry name" value="TATA-Binding Protein"/>
    <property type="match status" value="2"/>
</dbReference>
<dbReference type="Gene3D" id="1.10.240.10">
    <property type="entry name" value="Tyrosyl-Transfer RNA Synthetase"/>
    <property type="match status" value="1"/>
</dbReference>
<protein>
    <recommendedName>
        <fullName evidence="6">Tryptophan--tRNA ligase, cytoplasmic</fullName>
        <ecNumber evidence="5">6.1.1.2</ecNumber>
    </recommendedName>
    <alternativeName>
        <fullName evidence="16">Tryptophanyl-tRNA synthetase</fullName>
    </alternativeName>
</protein>
<evidence type="ECO:0000256" key="4">
    <source>
        <dbReference type="ARBA" id="ARBA00005594"/>
    </source>
</evidence>
<dbReference type="PRINTS" id="PR00686">
    <property type="entry name" value="TIFACTORIID"/>
</dbReference>
<sequence length="666" mass="74445">AVPATPAPLTLEQQHITAVEGIVPTLQNIVATVNLDCRLDLKTIALHARNAEYNPKRFAAVIMRIRDPKTTALIFASGKMVVTGAKSEDDSRLASRKYARIVQKLGFDAKFSEFKIQNIVGSCDVKFPIRLEGLAYSHGQFSSYEPELFPGLIYRMIKPKVVLLIFVSGKIVLTGAKEHNRRRKVKMTTAADVTSSLAKASLDDASTAQSPSVLLAQVSTTSQETSSADGGAAAPAIKPAQEGAHVQVVTPWDVEGAVTDDGKQLAIDYDKLVDQFGTRRVDAAVLERFERLTGHHPHVFLKRGMFFSPPVRRYQNYDRSSRIELVCSDFDKILDRYEQGKPFFLYTGRGPSSDSMHLGHMVPFVFTKWLQDVFDVPLVVQLTDDEKFLFKHELKPEQTYEFARRNARDIIAVGFDLKKTFIFSDYDYVGGAFYRNVSKISRQITINQAKATFGFNDSDNIGKIHFASIQAAPSFSNSFPHIFGTVSNIPCLIPCAIDQDPYFRLTRDVAVKLKYPKPALLHSKFFPALQGPQTKMSASDVNSSIYMSDTPAQIKNKINRHGFSGGQETEEEHRRLGGNPDVDVAYQYLGFFMEDEEEWVKLGEEYRAGRLLTGQLKAKCIQLLQDFIKNFQERKAKVTDADINAFMDSSRKIEPTYGKSKAAPAS</sequence>
<evidence type="ECO:0000256" key="6">
    <source>
        <dbReference type="ARBA" id="ARBA00013782"/>
    </source>
</evidence>
<evidence type="ECO:0000256" key="1">
    <source>
        <dbReference type="ARBA" id="ARBA00004123"/>
    </source>
</evidence>
<keyword evidence="14" id="KW-0804">Transcription</keyword>
<dbReference type="FunFam" id="1.10.240.10:FF:000007">
    <property type="entry name" value="Tryptophan--tRNA ligase"/>
    <property type="match status" value="1"/>
</dbReference>
<dbReference type="InterPro" id="IPR033710">
    <property type="entry name" value="TBP_eukaryotic"/>
</dbReference>
<dbReference type="InterPro" id="IPR002306">
    <property type="entry name" value="Trp-tRNA-ligase"/>
</dbReference>
<organism evidence="18 19">
    <name type="scientific">Rhodofomes roseus</name>
    <dbReference type="NCBI Taxonomy" id="34475"/>
    <lineage>
        <taxon>Eukaryota</taxon>
        <taxon>Fungi</taxon>
        <taxon>Dikarya</taxon>
        <taxon>Basidiomycota</taxon>
        <taxon>Agaricomycotina</taxon>
        <taxon>Agaricomycetes</taxon>
        <taxon>Polyporales</taxon>
        <taxon>Rhodofomes</taxon>
    </lineage>
</organism>
<dbReference type="InterPro" id="IPR014729">
    <property type="entry name" value="Rossmann-like_a/b/a_fold"/>
</dbReference>
<dbReference type="GO" id="GO:0004830">
    <property type="term" value="F:tryptophan-tRNA ligase activity"/>
    <property type="evidence" value="ECO:0007669"/>
    <property type="project" value="UniProtKB-EC"/>
</dbReference>
<evidence type="ECO:0000256" key="9">
    <source>
        <dbReference type="ARBA" id="ARBA00022741"/>
    </source>
</evidence>
<keyword evidence="10" id="KW-0067">ATP-binding</keyword>
<dbReference type="AlphaFoldDB" id="A0A4Y9YG83"/>
<dbReference type="InterPro" id="IPR002305">
    <property type="entry name" value="aa-tRNA-synth_Ic"/>
</dbReference>
<dbReference type="GO" id="GO:0005634">
    <property type="term" value="C:nucleus"/>
    <property type="evidence" value="ECO:0007669"/>
    <property type="project" value="UniProtKB-SubCell"/>
</dbReference>
<dbReference type="SUPFAM" id="SSF52374">
    <property type="entry name" value="Nucleotidylyl transferase"/>
    <property type="match status" value="1"/>
</dbReference>
<dbReference type="EC" id="6.1.1.2" evidence="5"/>
<dbReference type="NCBIfam" id="TIGR00233">
    <property type="entry name" value="trpS"/>
    <property type="match status" value="1"/>
</dbReference>
<dbReference type="GO" id="GO:0005524">
    <property type="term" value="F:ATP binding"/>
    <property type="evidence" value="ECO:0007669"/>
    <property type="project" value="UniProtKB-KW"/>
</dbReference>
<keyword evidence="7" id="KW-0963">Cytoplasm</keyword>
<evidence type="ECO:0000256" key="7">
    <source>
        <dbReference type="ARBA" id="ARBA00022490"/>
    </source>
</evidence>
<comment type="similarity">
    <text evidence="3">Belongs to the TBP family.</text>
</comment>